<feature type="transmembrane region" description="Helical" evidence="1">
    <location>
        <begin position="27"/>
        <end position="53"/>
    </location>
</feature>
<gene>
    <name evidence="2" type="ORF">Ark11_0325</name>
</gene>
<evidence type="ECO:0000313" key="2">
    <source>
        <dbReference type="EMBL" id="CUT17181.1"/>
    </source>
</evidence>
<proteinExistence type="predicted"/>
<name>A0A0S4M4I4_9BURK</name>
<keyword evidence="3" id="KW-1185">Reference proteome</keyword>
<dbReference type="Proteomes" id="UP000198651">
    <property type="component" value="Chromosome I"/>
</dbReference>
<keyword evidence="1" id="KW-0472">Membrane</keyword>
<dbReference type="EMBL" id="LN906597">
    <property type="protein sequence ID" value="CUT17181.1"/>
    <property type="molecule type" value="Genomic_DNA"/>
</dbReference>
<reference evidence="3" key="1">
    <citation type="submission" date="2015-11" db="EMBL/GenBank/DDBJ databases">
        <authorList>
            <person name="Seth-Smith H.M.B."/>
        </authorList>
    </citation>
    <scope>NUCLEOTIDE SEQUENCE [LARGE SCALE GENOMIC DNA]</scope>
    <source>
        <strain evidence="3">2013Ark11</strain>
    </source>
</reference>
<keyword evidence="1" id="KW-0812">Transmembrane</keyword>
<keyword evidence="1" id="KW-1133">Transmembrane helix</keyword>
<dbReference type="AlphaFoldDB" id="A0A0S4M4I4"/>
<organism evidence="2 3">
    <name type="scientific">Candidatus Ichthyocystis hellenicum</name>
    <dbReference type="NCBI Taxonomy" id="1561003"/>
    <lineage>
        <taxon>Bacteria</taxon>
        <taxon>Pseudomonadati</taxon>
        <taxon>Pseudomonadota</taxon>
        <taxon>Betaproteobacteria</taxon>
        <taxon>Burkholderiales</taxon>
        <taxon>Candidatus Ichthyocystis</taxon>
    </lineage>
</organism>
<evidence type="ECO:0000256" key="1">
    <source>
        <dbReference type="SAM" id="Phobius"/>
    </source>
</evidence>
<sequence>MILDGVYDPIVTSESSSRCPPLSKKTLCVVAIVSTTVAIATGIFSVLGLTGMLDND</sequence>
<evidence type="ECO:0000313" key="3">
    <source>
        <dbReference type="Proteomes" id="UP000198651"/>
    </source>
</evidence>
<accession>A0A0S4M4I4</accession>
<protein>
    <submittedName>
        <fullName evidence="2">Putative membrane protein</fullName>
    </submittedName>
</protein>